<dbReference type="KEGG" id="tva:4747601"/>
<organism evidence="2 3">
    <name type="scientific">Trichomonas vaginalis (strain ATCC PRA-98 / G3)</name>
    <dbReference type="NCBI Taxonomy" id="412133"/>
    <lineage>
        <taxon>Eukaryota</taxon>
        <taxon>Metamonada</taxon>
        <taxon>Parabasalia</taxon>
        <taxon>Trichomonadida</taxon>
        <taxon>Trichomonadidae</taxon>
        <taxon>Trichomonas</taxon>
    </lineage>
</organism>
<evidence type="ECO:0000313" key="2">
    <source>
        <dbReference type="EMBL" id="EAX89925.1"/>
    </source>
</evidence>
<reference evidence="2" key="2">
    <citation type="journal article" date="2007" name="Science">
        <title>Draft genome sequence of the sexually transmitted pathogen Trichomonas vaginalis.</title>
        <authorList>
            <person name="Carlton J.M."/>
            <person name="Hirt R.P."/>
            <person name="Silva J.C."/>
            <person name="Delcher A.L."/>
            <person name="Schatz M."/>
            <person name="Zhao Q."/>
            <person name="Wortman J.R."/>
            <person name="Bidwell S.L."/>
            <person name="Alsmark U.C.M."/>
            <person name="Besteiro S."/>
            <person name="Sicheritz-Ponten T."/>
            <person name="Noel C.J."/>
            <person name="Dacks J.B."/>
            <person name="Foster P.G."/>
            <person name="Simillion C."/>
            <person name="Van de Peer Y."/>
            <person name="Miranda-Saavedra D."/>
            <person name="Barton G.J."/>
            <person name="Westrop G.D."/>
            <person name="Mueller S."/>
            <person name="Dessi D."/>
            <person name="Fiori P.L."/>
            <person name="Ren Q."/>
            <person name="Paulsen I."/>
            <person name="Zhang H."/>
            <person name="Bastida-Corcuera F.D."/>
            <person name="Simoes-Barbosa A."/>
            <person name="Brown M.T."/>
            <person name="Hayes R.D."/>
            <person name="Mukherjee M."/>
            <person name="Okumura C.Y."/>
            <person name="Schneider R."/>
            <person name="Smith A.J."/>
            <person name="Vanacova S."/>
            <person name="Villalvazo M."/>
            <person name="Haas B.J."/>
            <person name="Pertea M."/>
            <person name="Feldblyum T.V."/>
            <person name="Utterback T.R."/>
            <person name="Shu C.L."/>
            <person name="Osoegawa K."/>
            <person name="de Jong P.J."/>
            <person name="Hrdy I."/>
            <person name="Horvathova L."/>
            <person name="Zubacova Z."/>
            <person name="Dolezal P."/>
            <person name="Malik S.B."/>
            <person name="Logsdon J.M. Jr."/>
            <person name="Henze K."/>
            <person name="Gupta A."/>
            <person name="Wang C.C."/>
            <person name="Dunne R.L."/>
            <person name="Upcroft J.A."/>
            <person name="Upcroft P."/>
            <person name="White O."/>
            <person name="Salzberg S.L."/>
            <person name="Tang P."/>
            <person name="Chiu C.-H."/>
            <person name="Lee Y.-S."/>
            <person name="Embley T.M."/>
            <person name="Coombs G.H."/>
            <person name="Mottram J.C."/>
            <person name="Tachezy J."/>
            <person name="Fraser-Liggett C.M."/>
            <person name="Johnson P.J."/>
        </authorList>
    </citation>
    <scope>NUCLEOTIDE SEQUENCE [LARGE SCALE GENOMIC DNA]</scope>
    <source>
        <strain evidence="2">G3</strain>
    </source>
</reference>
<feature type="region of interest" description="Disordered" evidence="1">
    <location>
        <begin position="618"/>
        <end position="644"/>
    </location>
</feature>
<dbReference type="AlphaFoldDB" id="A2FYU2"/>
<dbReference type="InterPro" id="IPR002110">
    <property type="entry name" value="Ankyrin_rpt"/>
</dbReference>
<dbReference type="SMR" id="A2FYU2"/>
<dbReference type="Proteomes" id="UP000001542">
    <property type="component" value="Unassembled WGS sequence"/>
</dbReference>
<keyword evidence="3" id="KW-1185">Reference proteome</keyword>
<dbReference type="VEuPathDB" id="TrichDB:TVAG_072710"/>
<feature type="compositionally biased region" description="Low complexity" evidence="1">
    <location>
        <begin position="1146"/>
        <end position="1164"/>
    </location>
</feature>
<feature type="compositionally biased region" description="Polar residues" evidence="1">
    <location>
        <begin position="218"/>
        <end position="239"/>
    </location>
</feature>
<dbReference type="SUPFAM" id="SSF48403">
    <property type="entry name" value="Ankyrin repeat"/>
    <property type="match status" value="1"/>
</dbReference>
<protein>
    <submittedName>
        <fullName evidence="2">Uncharacterized protein</fullName>
    </submittedName>
</protein>
<dbReference type="InParanoid" id="A2FYU2"/>
<dbReference type="VEuPathDB" id="TrichDB:TVAGG3_0644290"/>
<dbReference type="InterPro" id="IPR036770">
    <property type="entry name" value="Ankyrin_rpt-contain_sf"/>
</dbReference>
<proteinExistence type="predicted"/>
<dbReference type="SMART" id="SM00248">
    <property type="entry name" value="ANK"/>
    <property type="match status" value="3"/>
</dbReference>
<dbReference type="RefSeq" id="XP_001302855.1">
    <property type="nucleotide sequence ID" value="XM_001302854.1"/>
</dbReference>
<accession>A2FYU2</accession>
<evidence type="ECO:0000256" key="1">
    <source>
        <dbReference type="SAM" id="MobiDB-lite"/>
    </source>
</evidence>
<sequence>MDLNYQDFKDSKNKDNQNALEFCTFNNSLSGCKLLCENNFVYEIQSAIKISKEKDFNEIFDYLQNITNIDQDSINKSDLDLENTNTQNQITDQEEVMEEIKDTEITHIGDVNLPEIDQNNELNPIEIATQQNDINIKHDNQENTSGNQAAQNNDQIQEIEKIDIKLTENNQKEPVYTELSLHENDSTDHNEAVESKENFDVDNLNKKAEEKPKDDISTQKTQQLDINNDTQQQNPNSENISKETTSEHQILDKPGSNTNLPTADAPSEEIMKSDFAWNSSSVEPVEVLPQKTDEEIFQEAILHFRGNEPLNSLLIKHPDFASKPLLNGDLPLVSAVTSRNMKALEILIENKSDVFSVFDSLQNDEDSLKWFKDRMIVKKYMNERMEESIVKNDRDLFDKIVKINPQIICEGRGGYDTFYHFICSRNNVDLLKSVEEYAIKNRSKILEDIQNPVMIALQNGYWQESIYLYSIGFPLFSAEEEKYKPLEDAFVAKDEAKIEKEFDNYNKFLNGQLTNDGLPKNKTEIISEVKDVIKDVLDTQNDMELDSNKIVLISDEFKNEESEVKTNSEIKEEEPKKEEIVDLEEKTTEQVVENDNESVKSVVEDKIEEIKEGIFGKEDENDSKIDEEIEREKKQKAEEEEKRKREKEIKERKALIADLTKIVDNDDPSLLKDKTDNQILTVYEFGTLFEYSQSKESKKVSQFLLENYSLQILKQTVLRNKTDIIKSVRTYVFNQIKKDWNYDYAEKAFKNDEVLPLFQDNYGRTLLTVSLTDLDKSANVLKLLLKQKNINVKSALKKIQNNQIRQKSISTIILLSIEEDNTSILSELNINSNYLVNGVKILEICVEKKATNFVKYFNEDPDIFKYFVKSCQTDDVEFISNAFQKQMNEMKTSEPFLEALKYKAFKTALLLLPLTPNIFDYEGDIKSSQNEELICAFKTYKPSIERIIRSDRIDYAEHLTLDEIIKEDVVKRCLELNSHTVLEFIIMKYTKEIIKCDNLARKYSAIMIARDFDPSFIEKVTDAYPAIKRFKVDGKSLLYHAARKQKYKACKLLFPPSDENDIVLLSKEQCSKMHPYFVRWLILYGNNDQILKASQVNPSLFISTRVTDKNVTYFPLQFAEKNSVKASELIKEICSSYVQQKKSSDEMSNSKSSASISTRRSISKVNSPQKSKYSPKHV</sequence>
<name>A2FYU2_TRIV3</name>
<gene>
    <name evidence="2" type="ORF">TVAG_072710</name>
</gene>
<feature type="region of interest" description="Disordered" evidence="1">
    <location>
        <begin position="179"/>
        <end position="265"/>
    </location>
</feature>
<feature type="compositionally biased region" description="Basic and acidic residues" evidence="1">
    <location>
        <begin position="180"/>
        <end position="217"/>
    </location>
</feature>
<reference evidence="2" key="1">
    <citation type="submission" date="2006-10" db="EMBL/GenBank/DDBJ databases">
        <authorList>
            <person name="Amadeo P."/>
            <person name="Zhao Q."/>
            <person name="Wortman J."/>
            <person name="Fraser-Liggett C."/>
            <person name="Carlton J."/>
        </authorList>
    </citation>
    <scope>NUCLEOTIDE SEQUENCE</scope>
    <source>
        <strain evidence="2">G3</strain>
    </source>
</reference>
<evidence type="ECO:0000313" key="3">
    <source>
        <dbReference type="Proteomes" id="UP000001542"/>
    </source>
</evidence>
<dbReference type="EMBL" id="DS114153">
    <property type="protein sequence ID" value="EAX89925.1"/>
    <property type="molecule type" value="Genomic_DNA"/>
</dbReference>
<feature type="compositionally biased region" description="Basic and acidic residues" evidence="1">
    <location>
        <begin position="240"/>
        <end position="251"/>
    </location>
</feature>
<feature type="region of interest" description="Disordered" evidence="1">
    <location>
        <begin position="1138"/>
        <end position="1178"/>
    </location>
</feature>